<name>A0A345XKK4_9ACTN</name>
<dbReference type="PANTHER" id="PTHR38011:SF11">
    <property type="entry name" value="2,5-DIAMINO-6-RIBOSYLAMINO-4(3H)-PYRIMIDINONE 5'-PHOSPHATE REDUCTASE"/>
    <property type="match status" value="1"/>
</dbReference>
<reference evidence="2 3" key="1">
    <citation type="submission" date="2018-07" db="EMBL/GenBank/DDBJ databases">
        <title>Draft genome of the type strain Streptomyces armeniacus ATCC 15676.</title>
        <authorList>
            <person name="Labana P."/>
            <person name="Gosse J.T."/>
            <person name="Boddy C.N."/>
        </authorList>
    </citation>
    <scope>NUCLEOTIDE SEQUENCE [LARGE SCALE GENOMIC DNA]</scope>
    <source>
        <strain evidence="2 3">ATCC 15676</strain>
    </source>
</reference>
<dbReference type="Proteomes" id="UP000254425">
    <property type="component" value="Chromosome"/>
</dbReference>
<dbReference type="SUPFAM" id="SSF53597">
    <property type="entry name" value="Dihydrofolate reductase-like"/>
    <property type="match status" value="1"/>
</dbReference>
<dbReference type="InterPro" id="IPR002734">
    <property type="entry name" value="RibDG_C"/>
</dbReference>
<dbReference type="Gene3D" id="3.40.430.10">
    <property type="entry name" value="Dihydrofolate Reductase, subunit A"/>
    <property type="match status" value="1"/>
</dbReference>
<evidence type="ECO:0000259" key="1">
    <source>
        <dbReference type="Pfam" id="PF01872"/>
    </source>
</evidence>
<dbReference type="GO" id="GO:0009231">
    <property type="term" value="P:riboflavin biosynthetic process"/>
    <property type="evidence" value="ECO:0007669"/>
    <property type="project" value="InterPro"/>
</dbReference>
<dbReference type="InterPro" id="IPR024072">
    <property type="entry name" value="DHFR-like_dom_sf"/>
</dbReference>
<dbReference type="RefSeq" id="WP_208876206.1">
    <property type="nucleotide sequence ID" value="NZ_CP031320.1"/>
</dbReference>
<dbReference type="Pfam" id="PF01872">
    <property type="entry name" value="RibD_C"/>
    <property type="match status" value="1"/>
</dbReference>
<keyword evidence="3" id="KW-1185">Reference proteome</keyword>
<proteinExistence type="predicted"/>
<dbReference type="InterPro" id="IPR050765">
    <property type="entry name" value="Riboflavin_Biosynth_HTPR"/>
</dbReference>
<sequence>MRKLSYYIALTIDGFIAAPDGTADFYPIGEDMTQYLATEYPETLPTHIRRMLGFDDAENRHFDTVLMGSDTYELAVQEGNTSPYGHLRQYAFSHSRTEAPDPAVEIVASDALDRVRELKAEEGGLDIYLCGGGALAGTLLPEIDEMVTKVYPIVAGSGIPMFVADWDGPLRFELADSRTFSNGAAVLTYERVRD</sequence>
<protein>
    <submittedName>
        <fullName evidence="2">Dihydrofolate reductase</fullName>
    </submittedName>
</protein>
<organism evidence="2 3">
    <name type="scientific">Streptomyces armeniacus</name>
    <dbReference type="NCBI Taxonomy" id="83291"/>
    <lineage>
        <taxon>Bacteria</taxon>
        <taxon>Bacillati</taxon>
        <taxon>Actinomycetota</taxon>
        <taxon>Actinomycetes</taxon>
        <taxon>Kitasatosporales</taxon>
        <taxon>Streptomycetaceae</taxon>
        <taxon>Streptomyces</taxon>
    </lineage>
</organism>
<dbReference type="PANTHER" id="PTHR38011">
    <property type="entry name" value="DIHYDROFOLATE REDUCTASE FAMILY PROTEIN (AFU_ORTHOLOGUE AFUA_8G06820)"/>
    <property type="match status" value="1"/>
</dbReference>
<evidence type="ECO:0000313" key="2">
    <source>
        <dbReference type="EMBL" id="AXK32170.1"/>
    </source>
</evidence>
<dbReference type="GO" id="GO:0008703">
    <property type="term" value="F:5-amino-6-(5-phosphoribosylamino)uracil reductase activity"/>
    <property type="evidence" value="ECO:0007669"/>
    <property type="project" value="InterPro"/>
</dbReference>
<dbReference type="AlphaFoldDB" id="A0A345XKK4"/>
<evidence type="ECO:0000313" key="3">
    <source>
        <dbReference type="Proteomes" id="UP000254425"/>
    </source>
</evidence>
<accession>A0A345XKK4</accession>
<feature type="domain" description="Bacterial bifunctional deaminase-reductase C-terminal" evidence="1">
    <location>
        <begin position="4"/>
        <end position="185"/>
    </location>
</feature>
<dbReference type="EMBL" id="CP031320">
    <property type="protein sequence ID" value="AXK32170.1"/>
    <property type="molecule type" value="Genomic_DNA"/>
</dbReference>
<gene>
    <name evidence="2" type="ORF">DVA86_05385</name>
</gene>
<dbReference type="KEGG" id="sarm:DVA86_05385"/>